<comment type="subcellular location">
    <subcellularLocation>
        <location evidence="1">Cell membrane</location>
        <topology evidence="1">Multi-pass membrane protein</topology>
    </subcellularLocation>
</comment>
<dbReference type="GO" id="GO:0033214">
    <property type="term" value="P:siderophore-iron import into cell"/>
    <property type="evidence" value="ECO:0007669"/>
    <property type="project" value="TreeGrafter"/>
</dbReference>
<evidence type="ECO:0000256" key="6">
    <source>
        <dbReference type="ARBA" id="ARBA00022989"/>
    </source>
</evidence>
<dbReference type="EMBL" id="JACMSF010000046">
    <property type="protein sequence ID" value="MBC2906189.1"/>
    <property type="molecule type" value="Genomic_DNA"/>
</dbReference>
<feature type="transmembrane region" description="Helical" evidence="8">
    <location>
        <begin position="87"/>
        <end position="104"/>
    </location>
</feature>
<feature type="transmembrane region" description="Helical" evidence="8">
    <location>
        <begin position="331"/>
        <end position="349"/>
    </location>
</feature>
<evidence type="ECO:0000313" key="10">
    <source>
        <dbReference type="Proteomes" id="UP000584670"/>
    </source>
</evidence>
<gene>
    <name evidence="9" type="ORF">H4N64_32490</name>
</gene>
<dbReference type="Proteomes" id="UP000584670">
    <property type="component" value="Unassembled WGS sequence"/>
</dbReference>
<dbReference type="PANTHER" id="PTHR30472">
    <property type="entry name" value="FERRIC ENTEROBACTIN TRANSPORT SYSTEM PERMEASE PROTEIN"/>
    <property type="match status" value="1"/>
</dbReference>
<dbReference type="GO" id="GO:0005886">
    <property type="term" value="C:plasma membrane"/>
    <property type="evidence" value="ECO:0007669"/>
    <property type="project" value="UniProtKB-SubCell"/>
</dbReference>
<feature type="transmembrane region" description="Helical" evidence="8">
    <location>
        <begin position="300"/>
        <end position="325"/>
    </location>
</feature>
<keyword evidence="4" id="KW-1003">Cell membrane</keyword>
<proteinExistence type="inferred from homology"/>
<evidence type="ECO:0000256" key="4">
    <source>
        <dbReference type="ARBA" id="ARBA00022475"/>
    </source>
</evidence>
<dbReference type="GO" id="GO:0022857">
    <property type="term" value="F:transmembrane transporter activity"/>
    <property type="evidence" value="ECO:0007669"/>
    <property type="project" value="InterPro"/>
</dbReference>
<evidence type="ECO:0000256" key="1">
    <source>
        <dbReference type="ARBA" id="ARBA00004651"/>
    </source>
</evidence>
<feature type="transmembrane region" description="Helical" evidence="8">
    <location>
        <begin position="215"/>
        <end position="237"/>
    </location>
</feature>
<evidence type="ECO:0000256" key="2">
    <source>
        <dbReference type="ARBA" id="ARBA00007935"/>
    </source>
</evidence>
<evidence type="ECO:0000256" key="8">
    <source>
        <dbReference type="SAM" id="Phobius"/>
    </source>
</evidence>
<dbReference type="PANTHER" id="PTHR30472:SF1">
    <property type="entry name" value="FE(3+) DICITRATE TRANSPORT SYSTEM PERMEASE PROTEIN FECC-RELATED"/>
    <property type="match status" value="1"/>
</dbReference>
<reference evidence="9 10" key="1">
    <citation type="submission" date="2020-08" db="EMBL/GenBank/DDBJ databases">
        <title>Streptomyces sp. PSKA01 genome sequencing and assembly.</title>
        <authorList>
            <person name="Mandal S."/>
            <person name="Maiti P.K."/>
            <person name="Das P."/>
        </authorList>
    </citation>
    <scope>NUCLEOTIDE SEQUENCE [LARGE SCALE GENOMIC DNA]</scope>
    <source>
        <strain evidence="9 10">PSKA01</strain>
    </source>
</reference>
<sequence>MPYLVGVTVSSSVPSADPLAVSAPPRGRPAVRSAALLALAGLLAAALCASLAIGTKSVPLSDVLSAIGGGTDGDAVVVRELRMPRTLLGLLAGLALGAAGAVTQEITRNPLGDPGLIGISAGGAFAVAASIGLLGLTSSYEYVWFAFLGGALAGLLAYAVGGTGRGGATPAKLALAGAAVTVLLDACTNTLVLLDVRTLDQYRYWAVGSLAGRDAGLGLQLVPFIAVGLLLALAVSGRLNTLALGDDLATTLGTKVAVTRAVGALAVILLTGAAVAAAGPVTFVGLVVPHLVRAFTGPDARWLVPCSALGGAVLMLSADVVGRIVARPAELEAGVVTAVIGAPFLALLVKRGKLKEHTR</sequence>
<keyword evidence="10" id="KW-1185">Reference proteome</keyword>
<dbReference type="SUPFAM" id="SSF81345">
    <property type="entry name" value="ABC transporter involved in vitamin B12 uptake, BtuC"/>
    <property type="match status" value="1"/>
</dbReference>
<evidence type="ECO:0000313" key="9">
    <source>
        <dbReference type="EMBL" id="MBC2906189.1"/>
    </source>
</evidence>
<name>A0A7X1MC84_9ACTN</name>
<feature type="transmembrane region" description="Helical" evidence="8">
    <location>
        <begin position="173"/>
        <end position="194"/>
    </location>
</feature>
<keyword evidence="6 8" id="KW-1133">Transmembrane helix</keyword>
<protein>
    <submittedName>
        <fullName evidence="9">Iron ABC transporter permease</fullName>
    </submittedName>
</protein>
<evidence type="ECO:0000256" key="5">
    <source>
        <dbReference type="ARBA" id="ARBA00022692"/>
    </source>
</evidence>
<accession>A0A7X1MC84</accession>
<evidence type="ECO:0000256" key="7">
    <source>
        <dbReference type="ARBA" id="ARBA00023136"/>
    </source>
</evidence>
<dbReference type="FunFam" id="1.10.3470.10:FF:000001">
    <property type="entry name" value="Vitamin B12 ABC transporter permease BtuC"/>
    <property type="match status" value="1"/>
</dbReference>
<feature type="transmembrane region" description="Helical" evidence="8">
    <location>
        <begin position="34"/>
        <end position="54"/>
    </location>
</feature>
<dbReference type="AlphaFoldDB" id="A0A7X1MC84"/>
<feature type="transmembrane region" description="Helical" evidence="8">
    <location>
        <begin position="257"/>
        <end position="288"/>
    </location>
</feature>
<keyword evidence="7 8" id="KW-0472">Membrane</keyword>
<dbReference type="Gene3D" id="1.10.3470.10">
    <property type="entry name" value="ABC transporter involved in vitamin B12 uptake, BtuC"/>
    <property type="match status" value="1"/>
</dbReference>
<dbReference type="InterPro" id="IPR037294">
    <property type="entry name" value="ABC_BtuC-like"/>
</dbReference>
<organism evidence="9 10">
    <name type="scientific">Streptomyces cupreus</name>
    <dbReference type="NCBI Taxonomy" id="2759956"/>
    <lineage>
        <taxon>Bacteria</taxon>
        <taxon>Bacillati</taxon>
        <taxon>Actinomycetota</taxon>
        <taxon>Actinomycetes</taxon>
        <taxon>Kitasatosporales</taxon>
        <taxon>Streptomycetaceae</taxon>
        <taxon>Streptomyces</taxon>
    </lineage>
</organism>
<feature type="transmembrane region" description="Helical" evidence="8">
    <location>
        <begin position="143"/>
        <end position="161"/>
    </location>
</feature>
<comment type="caution">
    <text evidence="9">The sequence shown here is derived from an EMBL/GenBank/DDBJ whole genome shotgun (WGS) entry which is preliminary data.</text>
</comment>
<keyword evidence="5 8" id="KW-0812">Transmembrane</keyword>
<comment type="similarity">
    <text evidence="2">Belongs to the binding-protein-dependent transport system permease family. FecCD subfamily.</text>
</comment>
<keyword evidence="3" id="KW-0813">Transport</keyword>
<dbReference type="Pfam" id="PF01032">
    <property type="entry name" value="FecCD"/>
    <property type="match status" value="1"/>
</dbReference>
<evidence type="ECO:0000256" key="3">
    <source>
        <dbReference type="ARBA" id="ARBA00022448"/>
    </source>
</evidence>
<feature type="transmembrane region" description="Helical" evidence="8">
    <location>
        <begin position="116"/>
        <end position="136"/>
    </location>
</feature>
<dbReference type="CDD" id="cd06550">
    <property type="entry name" value="TM_ABC_iron-siderophores_like"/>
    <property type="match status" value="1"/>
</dbReference>
<dbReference type="InterPro" id="IPR000522">
    <property type="entry name" value="ABC_transptr_permease_BtuC"/>
</dbReference>